<protein>
    <recommendedName>
        <fullName evidence="4">HK97 gp10 family phage protein</fullName>
    </recommendedName>
</protein>
<sequence length="127" mass="14127">MAVEVEGLRELQDAFRQLGKDVQRTARRVVRRAAVNVKADARKRIESMISDQHSYLPHYPASIDFDMDGRTAAVIGPNIEKKQGKFGRGVEFGSARTPPMPHMLPAADAEEPRFLQAMGDEIGKLLP</sequence>
<dbReference type="EMBL" id="JABEND010000009">
    <property type="protein sequence ID" value="NNG36943.1"/>
    <property type="molecule type" value="Genomic_DNA"/>
</dbReference>
<evidence type="ECO:0008006" key="4">
    <source>
        <dbReference type="Google" id="ProtNLM"/>
    </source>
</evidence>
<comment type="caution">
    <text evidence="2">The sequence shown here is derived from an EMBL/GenBank/DDBJ whole genome shotgun (WGS) entry which is preliminary data.</text>
</comment>
<feature type="region of interest" description="Disordered" evidence="1">
    <location>
        <begin position="86"/>
        <end position="105"/>
    </location>
</feature>
<dbReference type="NCBIfam" id="TIGR01725">
    <property type="entry name" value="phge_HK97_gp10"/>
    <property type="match status" value="1"/>
</dbReference>
<gene>
    <name evidence="2" type="ORF">HKD39_14730</name>
</gene>
<accession>A0A849AB99</accession>
<reference evidence="2 3" key="1">
    <citation type="submission" date="2020-05" db="EMBL/GenBank/DDBJ databases">
        <title>Nakamurella sp. DB0629 isolated from air conditioner.</title>
        <authorList>
            <person name="Kim D.H."/>
            <person name="Kim D.-U."/>
        </authorList>
    </citation>
    <scope>NUCLEOTIDE SEQUENCE [LARGE SCALE GENOMIC DNA]</scope>
    <source>
        <strain evidence="2 3">DB0629</strain>
    </source>
</reference>
<evidence type="ECO:0000313" key="3">
    <source>
        <dbReference type="Proteomes" id="UP000562984"/>
    </source>
</evidence>
<evidence type="ECO:0000256" key="1">
    <source>
        <dbReference type="SAM" id="MobiDB-lite"/>
    </source>
</evidence>
<proteinExistence type="predicted"/>
<organism evidence="2 3">
    <name type="scientific">Nakamurella aerolata</name>
    <dbReference type="NCBI Taxonomy" id="1656892"/>
    <lineage>
        <taxon>Bacteria</taxon>
        <taxon>Bacillati</taxon>
        <taxon>Actinomycetota</taxon>
        <taxon>Actinomycetes</taxon>
        <taxon>Nakamurellales</taxon>
        <taxon>Nakamurellaceae</taxon>
        <taxon>Nakamurella</taxon>
    </lineage>
</organism>
<evidence type="ECO:0000313" key="2">
    <source>
        <dbReference type="EMBL" id="NNG36943.1"/>
    </source>
</evidence>
<dbReference type="AlphaFoldDB" id="A0A849AB99"/>
<dbReference type="Proteomes" id="UP000562984">
    <property type="component" value="Unassembled WGS sequence"/>
</dbReference>
<dbReference type="RefSeq" id="WP_171200650.1">
    <property type="nucleotide sequence ID" value="NZ_JABEND010000009.1"/>
</dbReference>
<dbReference type="InterPro" id="IPR010064">
    <property type="entry name" value="HK97-gp10_tail"/>
</dbReference>
<name>A0A849AB99_9ACTN</name>
<keyword evidence="3" id="KW-1185">Reference proteome</keyword>